<dbReference type="AlphaFoldDB" id="A0A5C5ZIJ2"/>
<evidence type="ECO:0000313" key="1">
    <source>
        <dbReference type="EMBL" id="TWT87056.1"/>
    </source>
</evidence>
<sequence length="75" mass="8735">MLRPDRHTCSNGNKWFEHPVDRTPFRAQQFGERTHYRSQQHAVGPNICQLIRLVDHYIDTRRSSTVTTGITGRGE</sequence>
<protein>
    <submittedName>
        <fullName evidence="1">Uncharacterized protein</fullName>
    </submittedName>
</protein>
<dbReference type="EMBL" id="SJPN01000035">
    <property type="protein sequence ID" value="TWT87056.1"/>
    <property type="molecule type" value="Genomic_DNA"/>
</dbReference>
<organism evidence="1 2">
    <name type="scientific">Stieleria varia</name>
    <dbReference type="NCBI Taxonomy" id="2528005"/>
    <lineage>
        <taxon>Bacteria</taxon>
        <taxon>Pseudomonadati</taxon>
        <taxon>Planctomycetota</taxon>
        <taxon>Planctomycetia</taxon>
        <taxon>Pirellulales</taxon>
        <taxon>Pirellulaceae</taxon>
        <taxon>Stieleria</taxon>
    </lineage>
</organism>
<reference evidence="1 2" key="1">
    <citation type="submission" date="2019-02" db="EMBL/GenBank/DDBJ databases">
        <title>Deep-cultivation of Planctomycetes and their phenomic and genomic characterization uncovers novel biology.</title>
        <authorList>
            <person name="Wiegand S."/>
            <person name="Jogler M."/>
            <person name="Boedeker C."/>
            <person name="Pinto D."/>
            <person name="Vollmers J."/>
            <person name="Rivas-Marin E."/>
            <person name="Kohn T."/>
            <person name="Peeters S.H."/>
            <person name="Heuer A."/>
            <person name="Rast P."/>
            <person name="Oberbeckmann S."/>
            <person name="Bunk B."/>
            <person name="Jeske O."/>
            <person name="Meyerdierks A."/>
            <person name="Storesund J.E."/>
            <person name="Kallscheuer N."/>
            <person name="Luecker S."/>
            <person name="Lage O.M."/>
            <person name="Pohl T."/>
            <person name="Merkel B.J."/>
            <person name="Hornburger P."/>
            <person name="Mueller R.-W."/>
            <person name="Bruemmer F."/>
            <person name="Labrenz M."/>
            <person name="Spormann A.M."/>
            <person name="Op Den Camp H."/>
            <person name="Overmann J."/>
            <person name="Amann R."/>
            <person name="Jetten M.S.M."/>
            <person name="Mascher T."/>
            <person name="Medema M.H."/>
            <person name="Devos D.P."/>
            <person name="Kaster A.-K."/>
            <person name="Ovreas L."/>
            <person name="Rohde M."/>
            <person name="Galperin M.Y."/>
            <person name="Jogler C."/>
        </authorList>
    </citation>
    <scope>NUCLEOTIDE SEQUENCE [LARGE SCALE GENOMIC DNA]</scope>
    <source>
        <strain evidence="1 2">Pla52n</strain>
    </source>
</reference>
<gene>
    <name evidence="1" type="ORF">Pla52n_70290</name>
</gene>
<comment type="caution">
    <text evidence="1">The sequence shown here is derived from an EMBL/GenBank/DDBJ whole genome shotgun (WGS) entry which is preliminary data.</text>
</comment>
<name>A0A5C5ZIJ2_9BACT</name>
<evidence type="ECO:0000313" key="2">
    <source>
        <dbReference type="Proteomes" id="UP000320176"/>
    </source>
</evidence>
<accession>A0A5C5ZIJ2</accession>
<keyword evidence="2" id="KW-1185">Reference proteome</keyword>
<proteinExistence type="predicted"/>
<dbReference type="Proteomes" id="UP000320176">
    <property type="component" value="Unassembled WGS sequence"/>
</dbReference>